<dbReference type="GO" id="GO:0003677">
    <property type="term" value="F:DNA binding"/>
    <property type="evidence" value="ECO:0007669"/>
    <property type="project" value="UniProtKB-KW"/>
</dbReference>
<reference evidence="6 7" key="1">
    <citation type="submission" date="2013-05" db="EMBL/GenBank/DDBJ databases">
        <title>Genome sequence of Streptomyces sparsogenes DSM 40356.</title>
        <authorList>
            <person name="Coyne S."/>
            <person name="Seebeck F.P."/>
        </authorList>
    </citation>
    <scope>NUCLEOTIDE SEQUENCE [LARGE SCALE GENOMIC DNA]</scope>
    <source>
        <strain evidence="6 7">DSM 40356</strain>
    </source>
</reference>
<keyword evidence="2" id="KW-0805">Transcription regulation</keyword>
<evidence type="ECO:0000313" key="6">
    <source>
        <dbReference type="EMBL" id="OMI36746.1"/>
    </source>
</evidence>
<dbReference type="Gene3D" id="1.10.10.10">
    <property type="entry name" value="Winged helix-like DNA-binding domain superfamily/Winged helix DNA-binding domain"/>
    <property type="match status" value="1"/>
</dbReference>
<dbReference type="STRING" id="67365.GCA_001704635_04272"/>
<dbReference type="PRINTS" id="PR00039">
    <property type="entry name" value="HTHLYSR"/>
</dbReference>
<protein>
    <submittedName>
        <fullName evidence="6">LysR family transcriptional regulator</fullName>
    </submittedName>
</protein>
<dbReference type="PANTHER" id="PTHR30346">
    <property type="entry name" value="TRANSCRIPTIONAL DUAL REGULATOR HCAR-RELATED"/>
    <property type="match status" value="1"/>
</dbReference>
<dbReference type="InterPro" id="IPR000847">
    <property type="entry name" value="LysR_HTH_N"/>
</dbReference>
<comment type="caution">
    <text evidence="6">The sequence shown here is derived from an EMBL/GenBank/DDBJ whole genome shotgun (WGS) entry which is preliminary data.</text>
</comment>
<feature type="domain" description="HTH lysR-type" evidence="5">
    <location>
        <begin position="5"/>
        <end position="62"/>
    </location>
</feature>
<dbReference type="Pfam" id="PF00126">
    <property type="entry name" value="HTH_1"/>
    <property type="match status" value="1"/>
</dbReference>
<sequence length="321" mass="34831">MLMELELRHLRMLCTIADTMSLGRTATALGCSQPAVSSQLKRIERLMGEDLFVRGSAGVTPTRFGVEVVVQARKVVALANLIGRPSTAGRHGTDRVLRIAATNTPVLPGLLQRARTVLPTLTTQVSSVYSSAEIIRLIEDDKLDIAVAVDYPGRELGHSDAVGRRGIVTEPSFVALPAAHPASGQLDVSLRDLAEDAWFLTPDDGAGWPGVCYDAFQAAGFTPATVHEFLGDRDQLQRMIADGLGVSVVQATCKPNPGVVVKPLAGTPLWCRYVLVWHRERVPDEVTETIFGAALTTYEELIGRAAHFQAWAARHYRTTRT</sequence>
<accession>A0A1R1SES2</accession>
<evidence type="ECO:0000256" key="2">
    <source>
        <dbReference type="ARBA" id="ARBA00023015"/>
    </source>
</evidence>
<evidence type="ECO:0000256" key="1">
    <source>
        <dbReference type="ARBA" id="ARBA00009437"/>
    </source>
</evidence>
<organism evidence="6 7">
    <name type="scientific">Streptomyces sparsogenes DSM 40356</name>
    <dbReference type="NCBI Taxonomy" id="1331668"/>
    <lineage>
        <taxon>Bacteria</taxon>
        <taxon>Bacillati</taxon>
        <taxon>Actinomycetota</taxon>
        <taxon>Actinomycetes</taxon>
        <taxon>Kitasatosporales</taxon>
        <taxon>Streptomycetaceae</taxon>
        <taxon>Streptomyces</taxon>
    </lineage>
</organism>
<dbReference type="Proteomes" id="UP000186168">
    <property type="component" value="Unassembled WGS sequence"/>
</dbReference>
<dbReference type="PANTHER" id="PTHR30346:SF30">
    <property type="entry name" value="SMALL NEUTRAL PROTEASE REGULATORY PROTEIN"/>
    <property type="match status" value="1"/>
</dbReference>
<dbReference type="Gene3D" id="3.40.190.290">
    <property type="match status" value="1"/>
</dbReference>
<keyword evidence="7" id="KW-1185">Reference proteome</keyword>
<name>A0A1R1SES2_9ACTN</name>
<proteinExistence type="inferred from homology"/>
<dbReference type="AlphaFoldDB" id="A0A1R1SES2"/>
<keyword evidence="4" id="KW-0804">Transcription</keyword>
<dbReference type="Pfam" id="PF03466">
    <property type="entry name" value="LysR_substrate"/>
    <property type="match status" value="1"/>
</dbReference>
<dbReference type="InterPro" id="IPR005119">
    <property type="entry name" value="LysR_subst-bd"/>
</dbReference>
<dbReference type="SUPFAM" id="SSF46785">
    <property type="entry name" value="Winged helix' DNA-binding domain"/>
    <property type="match status" value="1"/>
</dbReference>
<dbReference type="InterPro" id="IPR036388">
    <property type="entry name" value="WH-like_DNA-bd_sf"/>
</dbReference>
<comment type="similarity">
    <text evidence="1">Belongs to the LysR transcriptional regulatory family.</text>
</comment>
<evidence type="ECO:0000256" key="3">
    <source>
        <dbReference type="ARBA" id="ARBA00023125"/>
    </source>
</evidence>
<dbReference type="EMBL" id="ASQP01000321">
    <property type="protein sequence ID" value="OMI36746.1"/>
    <property type="molecule type" value="Genomic_DNA"/>
</dbReference>
<dbReference type="SUPFAM" id="SSF53850">
    <property type="entry name" value="Periplasmic binding protein-like II"/>
    <property type="match status" value="1"/>
</dbReference>
<evidence type="ECO:0000256" key="4">
    <source>
        <dbReference type="ARBA" id="ARBA00023163"/>
    </source>
</evidence>
<dbReference type="GO" id="GO:0003700">
    <property type="term" value="F:DNA-binding transcription factor activity"/>
    <property type="evidence" value="ECO:0007669"/>
    <property type="project" value="InterPro"/>
</dbReference>
<evidence type="ECO:0000259" key="5">
    <source>
        <dbReference type="PROSITE" id="PS50931"/>
    </source>
</evidence>
<dbReference type="GO" id="GO:0032993">
    <property type="term" value="C:protein-DNA complex"/>
    <property type="evidence" value="ECO:0007669"/>
    <property type="project" value="TreeGrafter"/>
</dbReference>
<dbReference type="InterPro" id="IPR036390">
    <property type="entry name" value="WH_DNA-bd_sf"/>
</dbReference>
<dbReference type="CDD" id="cd08414">
    <property type="entry name" value="PBP2_LTTR_aromatics_like"/>
    <property type="match status" value="1"/>
</dbReference>
<gene>
    <name evidence="6" type="ORF">SPAR_23551</name>
</gene>
<evidence type="ECO:0000313" key="7">
    <source>
        <dbReference type="Proteomes" id="UP000186168"/>
    </source>
</evidence>
<keyword evidence="3" id="KW-0238">DNA-binding</keyword>
<dbReference type="PROSITE" id="PS50931">
    <property type="entry name" value="HTH_LYSR"/>
    <property type="match status" value="1"/>
</dbReference>